<reference evidence="1" key="1">
    <citation type="submission" date="2020-11" db="EMBL/GenBank/DDBJ databases">
        <authorList>
            <person name="Whitehead M."/>
        </authorList>
    </citation>
    <scope>NUCLEOTIDE SEQUENCE</scope>
    <source>
        <strain evidence="1">EGII</strain>
    </source>
</reference>
<sequence>IREPNDLPQALDLCIKMENQNYRTQQSNIAFRNGPPSLPRRNPQNNTHQIPFYPQLLYFPRNHQRQQISGSNSFGHPQFNPPFQRQNNFIPSQQQYQQHTLDHKITFQYNNNSLNNKITFQPNNSPLLHHPDRCNQSTTPMTLTDPYIPEQ</sequence>
<protein>
    <submittedName>
        <fullName evidence="1">(Mediterranean fruit fly) hypothetical protein</fullName>
    </submittedName>
</protein>
<evidence type="ECO:0000313" key="1">
    <source>
        <dbReference type="EMBL" id="CAD7001417.1"/>
    </source>
</evidence>
<dbReference type="AlphaFoldDB" id="A0A811UUK8"/>
<proteinExistence type="predicted"/>
<evidence type="ECO:0000313" key="2">
    <source>
        <dbReference type="Proteomes" id="UP000606786"/>
    </source>
</evidence>
<name>A0A811UUK8_CERCA</name>
<comment type="caution">
    <text evidence="1">The sequence shown here is derived from an EMBL/GenBank/DDBJ whole genome shotgun (WGS) entry which is preliminary data.</text>
</comment>
<accession>A0A811UUK8</accession>
<gene>
    <name evidence="1" type="ORF">CCAP1982_LOCUS9914</name>
</gene>
<keyword evidence="2" id="KW-1185">Reference proteome</keyword>
<feature type="non-terminal residue" evidence="1">
    <location>
        <position position="1"/>
    </location>
</feature>
<dbReference type="EMBL" id="CAJHJT010000023">
    <property type="protein sequence ID" value="CAD7001417.1"/>
    <property type="molecule type" value="Genomic_DNA"/>
</dbReference>
<organism evidence="1 2">
    <name type="scientific">Ceratitis capitata</name>
    <name type="common">Mediterranean fruit fly</name>
    <name type="synonym">Tephritis capitata</name>
    <dbReference type="NCBI Taxonomy" id="7213"/>
    <lineage>
        <taxon>Eukaryota</taxon>
        <taxon>Metazoa</taxon>
        <taxon>Ecdysozoa</taxon>
        <taxon>Arthropoda</taxon>
        <taxon>Hexapoda</taxon>
        <taxon>Insecta</taxon>
        <taxon>Pterygota</taxon>
        <taxon>Neoptera</taxon>
        <taxon>Endopterygota</taxon>
        <taxon>Diptera</taxon>
        <taxon>Brachycera</taxon>
        <taxon>Muscomorpha</taxon>
        <taxon>Tephritoidea</taxon>
        <taxon>Tephritidae</taxon>
        <taxon>Ceratitis</taxon>
        <taxon>Ceratitis</taxon>
    </lineage>
</organism>
<dbReference type="Proteomes" id="UP000606786">
    <property type="component" value="Unassembled WGS sequence"/>
</dbReference>